<sequence>MEAVEERRTFEKVMRNLERVGTILRAAFEEFGGVDANSLSTAKEIVGDLDKIEDKEGYLDSFINDWLELPDFRPILEKWIKRACSLYEYNCMDKCVKFEPEQLGEDYEEITDIYEQWRNSIIYWLCKHLRKGEMVKLKDGTIYLKEQQRIGDDKNLTDYQKECFAKLIDADYMHKVGDDCRYKWHKSKALLAYTMEKIFCSSLKDDFPETKLNKMFSEDRLGKTRSSINLVNKNPPKGFDDIDRILG</sequence>
<evidence type="ECO:0000313" key="1">
    <source>
        <dbReference type="EMBL" id="MCW4128361.1"/>
    </source>
</evidence>
<evidence type="ECO:0000313" key="2">
    <source>
        <dbReference type="Proteomes" id="UP001209344"/>
    </source>
</evidence>
<dbReference type="EMBL" id="JAPDVK010000002">
    <property type="protein sequence ID" value="MCW4128361.1"/>
    <property type="molecule type" value="Genomic_DNA"/>
</dbReference>
<organism evidence="1 2">
    <name type="scientific">Segatella copri</name>
    <dbReference type="NCBI Taxonomy" id="165179"/>
    <lineage>
        <taxon>Bacteria</taxon>
        <taxon>Pseudomonadati</taxon>
        <taxon>Bacteroidota</taxon>
        <taxon>Bacteroidia</taxon>
        <taxon>Bacteroidales</taxon>
        <taxon>Prevotellaceae</taxon>
        <taxon>Segatella</taxon>
    </lineage>
</organism>
<dbReference type="RefSeq" id="WP_264966142.1">
    <property type="nucleotide sequence ID" value="NZ_JAPDVK010000002.1"/>
</dbReference>
<proteinExistence type="predicted"/>
<protein>
    <submittedName>
        <fullName evidence="1">Uncharacterized protein</fullName>
    </submittedName>
</protein>
<gene>
    <name evidence="1" type="ORF">ONT16_08845</name>
</gene>
<dbReference type="Proteomes" id="UP001209344">
    <property type="component" value="Unassembled WGS sequence"/>
</dbReference>
<dbReference type="AlphaFoldDB" id="A0AAP3FBX7"/>
<name>A0AAP3FBX7_9BACT</name>
<accession>A0AAP3FBX7</accession>
<reference evidence="1" key="1">
    <citation type="submission" date="2022-11" db="EMBL/GenBank/DDBJ databases">
        <title>Genomic repertoires linked with pathogenic potency of arthritogenic Prevotella copri isolated from the gut of rheumatoid arthritis patients.</title>
        <authorList>
            <person name="Nii T."/>
            <person name="Maeda Y."/>
            <person name="Motooka D."/>
            <person name="Naito M."/>
            <person name="Matsumoto Y."/>
            <person name="Ogawa T."/>
            <person name="Oguro-Igashira E."/>
            <person name="Kishikawa T."/>
            <person name="Yamashita M."/>
            <person name="Koizumi S."/>
            <person name="Kurakawa T."/>
            <person name="Okumura R."/>
            <person name="Kayama H."/>
            <person name="Murakami M."/>
            <person name="Sakaguchi T."/>
            <person name="Das B."/>
            <person name="Nakamura S."/>
            <person name="Okada Y."/>
            <person name="Kumanogoh A."/>
            <person name="Takeda K."/>
        </authorList>
    </citation>
    <scope>NUCLEOTIDE SEQUENCE</scope>
    <source>
        <strain evidence="1">F3-75</strain>
    </source>
</reference>
<comment type="caution">
    <text evidence="1">The sequence shown here is derived from an EMBL/GenBank/DDBJ whole genome shotgun (WGS) entry which is preliminary data.</text>
</comment>